<comment type="similarity">
    <text evidence="2">Belongs to the GST superfamily. Phi family.</text>
</comment>
<feature type="domain" description="GST C-terminal" evidence="10">
    <location>
        <begin position="130"/>
        <end position="254"/>
    </location>
</feature>
<evidence type="ECO:0000256" key="2">
    <source>
        <dbReference type="ARBA" id="ARBA00010128"/>
    </source>
</evidence>
<dbReference type="FunFam" id="3.40.30.10:FF:000016">
    <property type="entry name" value="Glutathione S-transferase F2"/>
    <property type="match status" value="1"/>
</dbReference>
<gene>
    <name evidence="11" type="ORF">SAY86_024885</name>
</gene>
<evidence type="ECO:0000256" key="3">
    <source>
        <dbReference type="ARBA" id="ARBA00012452"/>
    </source>
</evidence>
<dbReference type="CDD" id="cd03053">
    <property type="entry name" value="GST_N_Phi"/>
    <property type="match status" value="1"/>
</dbReference>
<evidence type="ECO:0000259" key="10">
    <source>
        <dbReference type="PROSITE" id="PS50405"/>
    </source>
</evidence>
<evidence type="ECO:0000256" key="5">
    <source>
        <dbReference type="ARBA" id="ARBA00022575"/>
    </source>
</evidence>
<dbReference type="Pfam" id="PF02798">
    <property type="entry name" value="GST_N"/>
    <property type="match status" value="1"/>
</dbReference>
<accession>A0AAN7REN8</accession>
<keyword evidence="12" id="KW-1185">Reference proteome</keyword>
<dbReference type="InterPro" id="IPR036282">
    <property type="entry name" value="Glutathione-S-Trfase_C_sf"/>
</dbReference>
<dbReference type="GO" id="GO:0043295">
    <property type="term" value="F:glutathione binding"/>
    <property type="evidence" value="ECO:0007669"/>
    <property type="project" value="TreeGrafter"/>
</dbReference>
<dbReference type="Proteomes" id="UP001346149">
    <property type="component" value="Unassembled WGS sequence"/>
</dbReference>
<dbReference type="InterPro" id="IPR010987">
    <property type="entry name" value="Glutathione-S-Trfase_C-like"/>
</dbReference>
<dbReference type="InterPro" id="IPR004046">
    <property type="entry name" value="GST_C"/>
</dbReference>
<dbReference type="GO" id="GO:0006749">
    <property type="term" value="P:glutathione metabolic process"/>
    <property type="evidence" value="ECO:0007669"/>
    <property type="project" value="TreeGrafter"/>
</dbReference>
<proteinExistence type="inferred from homology"/>
<sequence>MVVKVYGPVKAACPQRVIACLLEKGVEFEVVHVDLDSGQQKRPEFLLLQPFGQVPVIEDGDLRLFGEDSIFSWIIAYLIIFLIVTLYSFQARDPILFLSTCFHEPPESRAIARYYATKYDERGDKLLGRNLEERAIVDQWLEVEAHNFNDVVYNPVLNLVVFPRMGKQGDLATVNACERKLEKVLDVYEHRLSGSAYLAGDAFSLADLSHLPAIRYLVEDAGLGHMIRDRKAVSAWWDTISGRPAWKKLLQLLN</sequence>
<keyword evidence="6" id="KW-0808">Transferase</keyword>
<dbReference type="PANTHER" id="PTHR43900">
    <property type="entry name" value="GLUTATHIONE S-TRANSFERASE RHO"/>
    <property type="match status" value="1"/>
</dbReference>
<protein>
    <recommendedName>
        <fullName evidence="3">glutathione transferase</fullName>
        <ecNumber evidence="3">2.5.1.18</ecNumber>
    </recommendedName>
</protein>
<dbReference type="PROSITE" id="PS50404">
    <property type="entry name" value="GST_NTER"/>
    <property type="match status" value="1"/>
</dbReference>
<dbReference type="FunFam" id="1.20.1050.10:FF:000004">
    <property type="entry name" value="Glutathione S-transferase F2"/>
    <property type="match status" value="1"/>
</dbReference>
<dbReference type="SFLD" id="SFLDS00019">
    <property type="entry name" value="Glutathione_Transferase_(cytos"/>
    <property type="match status" value="1"/>
</dbReference>
<evidence type="ECO:0000313" key="12">
    <source>
        <dbReference type="Proteomes" id="UP001346149"/>
    </source>
</evidence>
<feature type="transmembrane region" description="Helical" evidence="8">
    <location>
        <begin position="70"/>
        <end position="89"/>
    </location>
</feature>
<dbReference type="PANTHER" id="PTHR43900:SF54">
    <property type="entry name" value="GLUTATHIONE S-TRANSFERASE F12"/>
    <property type="match status" value="1"/>
</dbReference>
<organism evidence="11 12">
    <name type="scientific">Trapa natans</name>
    <name type="common">Water chestnut</name>
    <dbReference type="NCBI Taxonomy" id="22666"/>
    <lineage>
        <taxon>Eukaryota</taxon>
        <taxon>Viridiplantae</taxon>
        <taxon>Streptophyta</taxon>
        <taxon>Embryophyta</taxon>
        <taxon>Tracheophyta</taxon>
        <taxon>Spermatophyta</taxon>
        <taxon>Magnoliopsida</taxon>
        <taxon>eudicotyledons</taxon>
        <taxon>Gunneridae</taxon>
        <taxon>Pentapetalae</taxon>
        <taxon>rosids</taxon>
        <taxon>malvids</taxon>
        <taxon>Myrtales</taxon>
        <taxon>Lythraceae</taxon>
        <taxon>Trapa</taxon>
    </lineage>
</organism>
<evidence type="ECO:0000313" key="11">
    <source>
        <dbReference type="EMBL" id="KAK4799520.1"/>
    </source>
</evidence>
<evidence type="ECO:0000256" key="7">
    <source>
        <dbReference type="ARBA" id="ARBA00047960"/>
    </source>
</evidence>
<comment type="subcellular location">
    <subcellularLocation>
        <location evidence="1">Cytoplasm</location>
        <location evidence="1">Cytosol</location>
    </subcellularLocation>
</comment>
<dbReference type="Gene3D" id="3.40.30.10">
    <property type="entry name" value="Glutaredoxin"/>
    <property type="match status" value="1"/>
</dbReference>
<dbReference type="SFLD" id="SFLDG00358">
    <property type="entry name" value="Main_(cytGST)"/>
    <property type="match status" value="1"/>
</dbReference>
<dbReference type="GO" id="GO:0009407">
    <property type="term" value="P:toxin catabolic process"/>
    <property type="evidence" value="ECO:0007669"/>
    <property type="project" value="UniProtKB-ARBA"/>
</dbReference>
<dbReference type="PROSITE" id="PS50405">
    <property type="entry name" value="GST_CTER"/>
    <property type="match status" value="1"/>
</dbReference>
<keyword evidence="4" id="KW-0963">Cytoplasm</keyword>
<evidence type="ECO:0000259" key="9">
    <source>
        <dbReference type="PROSITE" id="PS50404"/>
    </source>
</evidence>
<keyword evidence="5" id="KW-0216">Detoxification</keyword>
<dbReference type="InterPro" id="IPR034347">
    <property type="entry name" value="GST_Phi_C"/>
</dbReference>
<evidence type="ECO:0000256" key="4">
    <source>
        <dbReference type="ARBA" id="ARBA00022490"/>
    </source>
</evidence>
<reference evidence="11 12" key="1">
    <citation type="journal article" date="2023" name="Hortic Res">
        <title>Pangenome of water caltrop reveals structural variations and asymmetric subgenome divergence after allopolyploidization.</title>
        <authorList>
            <person name="Zhang X."/>
            <person name="Chen Y."/>
            <person name="Wang L."/>
            <person name="Yuan Y."/>
            <person name="Fang M."/>
            <person name="Shi L."/>
            <person name="Lu R."/>
            <person name="Comes H.P."/>
            <person name="Ma Y."/>
            <person name="Chen Y."/>
            <person name="Huang G."/>
            <person name="Zhou Y."/>
            <person name="Zheng Z."/>
            <person name="Qiu Y."/>
        </authorList>
    </citation>
    <scope>NUCLEOTIDE SEQUENCE [LARGE SCALE GENOMIC DNA]</scope>
    <source>
        <strain evidence="11">F231</strain>
    </source>
</reference>
<comment type="caution">
    <text evidence="11">The sequence shown here is derived from an EMBL/GenBank/DDBJ whole genome shotgun (WGS) entry which is preliminary data.</text>
</comment>
<comment type="catalytic activity">
    <reaction evidence="7">
        <text>RX + glutathione = an S-substituted glutathione + a halide anion + H(+)</text>
        <dbReference type="Rhea" id="RHEA:16437"/>
        <dbReference type="ChEBI" id="CHEBI:15378"/>
        <dbReference type="ChEBI" id="CHEBI:16042"/>
        <dbReference type="ChEBI" id="CHEBI:17792"/>
        <dbReference type="ChEBI" id="CHEBI:57925"/>
        <dbReference type="ChEBI" id="CHEBI:90779"/>
        <dbReference type="EC" id="2.5.1.18"/>
    </reaction>
</comment>
<feature type="domain" description="GST N-terminal" evidence="9">
    <location>
        <begin position="1"/>
        <end position="123"/>
    </location>
</feature>
<name>A0AAN7REN8_TRANT</name>
<dbReference type="Pfam" id="PF00043">
    <property type="entry name" value="GST_C"/>
    <property type="match status" value="1"/>
</dbReference>
<dbReference type="EC" id="2.5.1.18" evidence="3"/>
<dbReference type="InterPro" id="IPR036249">
    <property type="entry name" value="Thioredoxin-like_sf"/>
</dbReference>
<evidence type="ECO:0000256" key="8">
    <source>
        <dbReference type="SAM" id="Phobius"/>
    </source>
</evidence>
<dbReference type="Gene3D" id="1.20.1050.10">
    <property type="match status" value="1"/>
</dbReference>
<dbReference type="InterPro" id="IPR040079">
    <property type="entry name" value="Glutathione_S-Trfase"/>
</dbReference>
<dbReference type="CDD" id="cd03187">
    <property type="entry name" value="GST_C_Phi"/>
    <property type="match status" value="1"/>
</dbReference>
<dbReference type="SUPFAM" id="SSF47616">
    <property type="entry name" value="GST C-terminal domain-like"/>
    <property type="match status" value="1"/>
</dbReference>
<dbReference type="AlphaFoldDB" id="A0AAN7REN8"/>
<evidence type="ECO:0000256" key="6">
    <source>
        <dbReference type="ARBA" id="ARBA00022679"/>
    </source>
</evidence>
<dbReference type="GO" id="GO:0005829">
    <property type="term" value="C:cytosol"/>
    <property type="evidence" value="ECO:0007669"/>
    <property type="project" value="UniProtKB-SubCell"/>
</dbReference>
<dbReference type="GO" id="GO:0004364">
    <property type="term" value="F:glutathione transferase activity"/>
    <property type="evidence" value="ECO:0007669"/>
    <property type="project" value="UniProtKB-EC"/>
</dbReference>
<dbReference type="EMBL" id="JAXQNO010000004">
    <property type="protein sequence ID" value="KAK4799520.1"/>
    <property type="molecule type" value="Genomic_DNA"/>
</dbReference>
<evidence type="ECO:0000256" key="1">
    <source>
        <dbReference type="ARBA" id="ARBA00004514"/>
    </source>
</evidence>
<keyword evidence="8" id="KW-0472">Membrane</keyword>
<dbReference type="SUPFAM" id="SSF52833">
    <property type="entry name" value="Thioredoxin-like"/>
    <property type="match status" value="1"/>
</dbReference>
<dbReference type="InterPro" id="IPR004045">
    <property type="entry name" value="Glutathione_S-Trfase_N"/>
</dbReference>
<keyword evidence="8" id="KW-0812">Transmembrane</keyword>
<keyword evidence="8" id="KW-1133">Transmembrane helix</keyword>